<organism evidence="2 3">
    <name type="scientific">Sphaerisporangium siamense</name>
    <dbReference type="NCBI Taxonomy" id="795645"/>
    <lineage>
        <taxon>Bacteria</taxon>
        <taxon>Bacillati</taxon>
        <taxon>Actinomycetota</taxon>
        <taxon>Actinomycetes</taxon>
        <taxon>Streptosporangiales</taxon>
        <taxon>Streptosporangiaceae</taxon>
        <taxon>Sphaerisporangium</taxon>
    </lineage>
</organism>
<name>A0A7W7D924_9ACTN</name>
<gene>
    <name evidence="2" type="ORF">BJ982_003845</name>
</gene>
<feature type="region of interest" description="Disordered" evidence="1">
    <location>
        <begin position="1"/>
        <end position="21"/>
    </location>
</feature>
<evidence type="ECO:0000256" key="1">
    <source>
        <dbReference type="SAM" id="MobiDB-lite"/>
    </source>
</evidence>
<dbReference type="RefSeq" id="WP_184881964.1">
    <property type="nucleotide sequence ID" value="NZ_BOOV01000048.1"/>
</dbReference>
<dbReference type="Proteomes" id="UP000542210">
    <property type="component" value="Unassembled WGS sequence"/>
</dbReference>
<comment type="caution">
    <text evidence="2">The sequence shown here is derived from an EMBL/GenBank/DDBJ whole genome shotgun (WGS) entry which is preliminary data.</text>
</comment>
<protein>
    <submittedName>
        <fullName evidence="2">Uncharacterized protein</fullName>
    </submittedName>
</protein>
<evidence type="ECO:0000313" key="2">
    <source>
        <dbReference type="EMBL" id="MBB4702301.1"/>
    </source>
</evidence>
<proteinExistence type="predicted"/>
<reference evidence="2 3" key="1">
    <citation type="submission" date="2020-08" db="EMBL/GenBank/DDBJ databases">
        <title>Sequencing the genomes of 1000 actinobacteria strains.</title>
        <authorList>
            <person name="Klenk H.-P."/>
        </authorList>
    </citation>
    <scope>NUCLEOTIDE SEQUENCE [LARGE SCALE GENOMIC DNA]</scope>
    <source>
        <strain evidence="2 3">DSM 45784</strain>
    </source>
</reference>
<dbReference type="EMBL" id="JACHND010000001">
    <property type="protein sequence ID" value="MBB4702301.1"/>
    <property type="molecule type" value="Genomic_DNA"/>
</dbReference>
<accession>A0A7W7D924</accession>
<sequence>MGLIRNKGQSPQERKAAVQAYKQAREALEANTDRDETDEYLQLNSEVAKAEKNIPWIYR</sequence>
<dbReference type="AlphaFoldDB" id="A0A7W7D924"/>
<evidence type="ECO:0000313" key="3">
    <source>
        <dbReference type="Proteomes" id="UP000542210"/>
    </source>
</evidence>
<keyword evidence="3" id="KW-1185">Reference proteome</keyword>